<dbReference type="Gene3D" id="1.25.40.20">
    <property type="entry name" value="Ankyrin repeat-containing domain"/>
    <property type="match status" value="1"/>
</dbReference>
<evidence type="ECO:0000256" key="4">
    <source>
        <dbReference type="SAM" id="Phobius"/>
    </source>
</evidence>
<proteinExistence type="predicted"/>
<dbReference type="GeneID" id="106756904"/>
<reference evidence="7" key="2">
    <citation type="submission" date="2025-08" db="UniProtKB">
        <authorList>
            <consortium name="RefSeq"/>
        </authorList>
    </citation>
    <scope>IDENTIFICATION</scope>
    <source>
        <tissue evidence="7">Leaf</tissue>
    </source>
</reference>
<dbReference type="SMR" id="A0A1S3TMJ1"/>
<dbReference type="InterPro" id="IPR036770">
    <property type="entry name" value="Ankyrin_rpt-contain_sf"/>
</dbReference>
<dbReference type="PROSITE" id="PS50297">
    <property type="entry name" value="ANK_REP_REGION"/>
    <property type="match status" value="2"/>
</dbReference>
<organism evidence="6 7">
    <name type="scientific">Vigna radiata var. radiata</name>
    <name type="common">Mung bean</name>
    <name type="synonym">Phaseolus aureus</name>
    <dbReference type="NCBI Taxonomy" id="3916"/>
    <lineage>
        <taxon>Eukaryota</taxon>
        <taxon>Viridiplantae</taxon>
        <taxon>Streptophyta</taxon>
        <taxon>Embryophyta</taxon>
        <taxon>Tracheophyta</taxon>
        <taxon>Spermatophyta</taxon>
        <taxon>Magnoliopsida</taxon>
        <taxon>eudicotyledons</taxon>
        <taxon>Gunneridae</taxon>
        <taxon>Pentapetalae</taxon>
        <taxon>rosids</taxon>
        <taxon>fabids</taxon>
        <taxon>Fabales</taxon>
        <taxon>Fabaceae</taxon>
        <taxon>Papilionoideae</taxon>
        <taxon>50 kb inversion clade</taxon>
        <taxon>NPAAA clade</taxon>
        <taxon>indigoferoid/millettioid clade</taxon>
        <taxon>Phaseoleae</taxon>
        <taxon>Vigna</taxon>
    </lineage>
</organism>
<dbReference type="KEGG" id="vra:106756904"/>
<name>A0A1S3TMJ1_VIGRR</name>
<dbReference type="RefSeq" id="XP_014494989.2">
    <property type="nucleotide sequence ID" value="XM_014639503.2"/>
</dbReference>
<reference evidence="6" key="1">
    <citation type="journal article" date="2014" name="Nat. Commun.">
        <title>Genome sequence of mungbean and insights into evolution within Vigna species.</title>
        <authorList>
            <person name="Kang Y.J."/>
            <person name="Kim S.K."/>
            <person name="Kim M.Y."/>
            <person name="Lestari P."/>
            <person name="Kim K.H."/>
            <person name="Ha B.K."/>
            <person name="Jun T.H."/>
            <person name="Hwang W.J."/>
            <person name="Lee T."/>
            <person name="Lee J."/>
            <person name="Shim S."/>
            <person name="Yoon M.Y."/>
            <person name="Jang Y.E."/>
            <person name="Han K.S."/>
            <person name="Taeprayoon P."/>
            <person name="Yoon N."/>
            <person name="Somta P."/>
            <person name="Tanya P."/>
            <person name="Kim K.S."/>
            <person name="Gwag J.G."/>
            <person name="Moon J.K."/>
            <person name="Lee Y.H."/>
            <person name="Park B.S."/>
            <person name="Bombarely A."/>
            <person name="Doyle J.J."/>
            <person name="Jackson S.A."/>
            <person name="Schafleitner R."/>
            <person name="Srinives P."/>
            <person name="Varshney R.K."/>
            <person name="Lee S.H."/>
        </authorList>
    </citation>
    <scope>NUCLEOTIDE SEQUENCE [LARGE SCALE GENOMIC DNA]</scope>
    <source>
        <strain evidence="6">cv. VC1973A</strain>
    </source>
</reference>
<dbReference type="PROSITE" id="PS50088">
    <property type="entry name" value="ANK_REPEAT"/>
    <property type="match status" value="2"/>
</dbReference>
<dbReference type="Gramene" id="Vradi03g02830.1">
    <property type="protein sequence ID" value="Vradi03g02830.1"/>
    <property type="gene ID" value="Vradi03g02830"/>
</dbReference>
<feature type="transmembrane region" description="Helical" evidence="4">
    <location>
        <begin position="418"/>
        <end position="437"/>
    </location>
</feature>
<dbReference type="SMART" id="SM00248">
    <property type="entry name" value="ANK"/>
    <property type="match status" value="5"/>
</dbReference>
<feature type="region of interest" description="Disordered" evidence="3">
    <location>
        <begin position="293"/>
        <end position="332"/>
    </location>
</feature>
<feature type="domain" description="PGG" evidence="5">
    <location>
        <begin position="353"/>
        <end position="470"/>
    </location>
</feature>
<dbReference type="Pfam" id="PF13962">
    <property type="entry name" value="PGG"/>
    <property type="match status" value="1"/>
</dbReference>
<dbReference type="AlphaFoldDB" id="A0A1S3TMJ1"/>
<evidence type="ECO:0000256" key="3">
    <source>
        <dbReference type="SAM" id="MobiDB-lite"/>
    </source>
</evidence>
<gene>
    <name evidence="7" type="primary">LOC106756904</name>
</gene>
<feature type="repeat" description="ANK" evidence="2">
    <location>
        <begin position="83"/>
        <end position="115"/>
    </location>
</feature>
<feature type="region of interest" description="Disordered" evidence="3">
    <location>
        <begin position="253"/>
        <end position="273"/>
    </location>
</feature>
<protein>
    <submittedName>
        <fullName evidence="7">Ankyrin repeat-containing protein ITN1-like</fullName>
    </submittedName>
</protein>
<feature type="repeat" description="ANK" evidence="2">
    <location>
        <begin position="117"/>
        <end position="143"/>
    </location>
</feature>
<dbReference type="SUPFAM" id="SSF48403">
    <property type="entry name" value="Ankyrin repeat"/>
    <property type="match status" value="1"/>
</dbReference>
<keyword evidence="4" id="KW-0812">Transmembrane</keyword>
<keyword evidence="4" id="KW-0472">Membrane</keyword>
<evidence type="ECO:0000256" key="2">
    <source>
        <dbReference type="PROSITE-ProRule" id="PRU00023"/>
    </source>
</evidence>
<dbReference type="InterPro" id="IPR002110">
    <property type="entry name" value="Ankyrin_rpt"/>
</dbReference>
<keyword evidence="2" id="KW-0040">ANK repeat</keyword>
<keyword evidence="4" id="KW-1133">Transmembrane helix</keyword>
<feature type="transmembrane region" description="Helical" evidence="4">
    <location>
        <begin position="360"/>
        <end position="376"/>
    </location>
</feature>
<evidence type="ECO:0000259" key="5">
    <source>
        <dbReference type="Pfam" id="PF13962"/>
    </source>
</evidence>
<dbReference type="InterPro" id="IPR026961">
    <property type="entry name" value="PGG_dom"/>
</dbReference>
<dbReference type="OrthoDB" id="1585477at2759"/>
<evidence type="ECO:0000256" key="1">
    <source>
        <dbReference type="ARBA" id="ARBA00004413"/>
    </source>
</evidence>
<dbReference type="PANTHER" id="PTHR24128:SF106">
    <property type="entry name" value="ANKYRIN"/>
    <property type="match status" value="1"/>
</dbReference>
<dbReference type="PANTHER" id="PTHR24128">
    <property type="entry name" value="HOMEOBOX PROTEIN WARIAI"/>
    <property type="match status" value="1"/>
</dbReference>
<dbReference type="Pfam" id="PF12796">
    <property type="entry name" value="Ank_2"/>
    <property type="match status" value="2"/>
</dbReference>
<dbReference type="GO" id="GO:0005886">
    <property type="term" value="C:plasma membrane"/>
    <property type="evidence" value="ECO:0007669"/>
    <property type="project" value="UniProtKB-SubCell"/>
</dbReference>
<accession>A0A1S3TMJ1</accession>
<feature type="compositionally biased region" description="Polar residues" evidence="3">
    <location>
        <begin position="293"/>
        <end position="313"/>
    </location>
</feature>
<evidence type="ECO:0000313" key="7">
    <source>
        <dbReference type="RefSeq" id="XP_014494989.2"/>
    </source>
</evidence>
<dbReference type="STRING" id="3916.A0A1S3TMJ1"/>
<feature type="compositionally biased region" description="Basic and acidic residues" evidence="3">
    <location>
        <begin position="254"/>
        <end position="265"/>
    </location>
</feature>
<sequence>MDILEDKRVEDDDAMRKLYDASMKGCVSTLNQLVQKDPLILSRVSLCPFTETPLHITSLLGYLEFCQVLLRNSPSLATELDSEGRCPLHLASAKGHTEVVKELLNTNPEMCLVRDKDDMLPLHFAAMRGRLEVIKELIKAKPDSIEMVESGDQDGSVLQLCVRYNHFEALKLLVESLRGDRRFLSVKDKEDNSLLCLAVKHRQIKIIKYLLSVSEMSPEIRNLDRESLIAMETSEQYPRDLMTQQDVLSEGIEEPAHEVSSEDQRTLSISRQEEASSQSIGVVIVQEDPLQASSSSLTNNDTPQTPAAPSLASNDPPEASPNMNMSSEQGEDRWSRLERFCRTYLLEEGNWMEKKTREQLMVAATVIATMTFQSVISPPGGVWQGDTTEDGFTCPDYGFCQAGTAVVGYAWSPDFMKFIFFNSSSFFSSLCVMLLLMSGFPLENRVVMWILAILMIAAASCMLLTYMWALGLVSPNHIYYRIRKLGYLLVGTWSLLLALVAFVQLGRIAFWVKSRRKKSTNAPF</sequence>
<keyword evidence="6" id="KW-1185">Reference proteome</keyword>
<dbReference type="Proteomes" id="UP000087766">
    <property type="component" value="Chromosome 3"/>
</dbReference>
<comment type="subcellular location">
    <subcellularLocation>
        <location evidence="1">Cell membrane</location>
        <topology evidence="1">Peripheral membrane protein</topology>
        <orientation evidence="1">Cytoplasmic side</orientation>
    </subcellularLocation>
</comment>
<evidence type="ECO:0000313" key="6">
    <source>
        <dbReference type="Proteomes" id="UP000087766"/>
    </source>
</evidence>
<feature type="transmembrane region" description="Helical" evidence="4">
    <location>
        <begin position="449"/>
        <end position="473"/>
    </location>
</feature>
<feature type="transmembrane region" description="Helical" evidence="4">
    <location>
        <begin position="485"/>
        <end position="510"/>
    </location>
</feature>